<dbReference type="AlphaFoldDB" id="A0A3Q0L2L6"/>
<sequence>MVRQVLWVGITTVLTLFSLFVAVRAFPNVVSGVWMSSREYGNDGWCPGSLLLNLYLCHIFGGSDLFLFPKFESIYRILNCKK</sequence>
<dbReference type="Proteomes" id="UP000002275">
    <property type="component" value="Chromosome I"/>
</dbReference>
<evidence type="ECO:0000256" key="1">
    <source>
        <dbReference type="SAM" id="Phobius"/>
    </source>
</evidence>
<dbReference type="KEGG" id="vvu:VV1_0768"/>
<reference evidence="2 3" key="2">
    <citation type="journal article" date="2003" name="Infect. Immun.">
        <title>Characterization and pathogenic significance of Vibrio vulnificus antigens preferentially expressed in septicemic patients.</title>
        <authorList>
            <person name="Kim Y.R."/>
            <person name="Lee S.E."/>
            <person name="Kim C.M."/>
            <person name="Kim S.Y."/>
            <person name="Shin E.K."/>
            <person name="Shin D.H."/>
            <person name="Chung S.S."/>
            <person name="Choy H.E."/>
            <person name="Progulske-Fox A."/>
            <person name="Hillman J.D."/>
            <person name="Handfield M."/>
            <person name="Rhee J.H."/>
        </authorList>
    </citation>
    <scope>NUCLEOTIDE SEQUENCE [LARGE SCALE GENOMIC DNA]</scope>
    <source>
        <strain evidence="2 3">CMCP6</strain>
    </source>
</reference>
<keyword evidence="1" id="KW-0812">Transmembrane</keyword>
<reference evidence="2 3" key="3">
    <citation type="journal article" date="2011" name="Mol. Syst. Biol.">
        <title>Integrative genome-scale metabolic analysis of Vibrio vulnificus for drug targeting and discovery.</title>
        <authorList>
            <person name="Kim H.U."/>
            <person name="Kim S.Y."/>
            <person name="Jeong H."/>
            <person name="Kim T.Y."/>
            <person name="Kim J.J."/>
            <person name="Choy H.E."/>
            <person name="Yi K.Y."/>
            <person name="Rhee J.H."/>
            <person name="Lee S.Y."/>
        </authorList>
    </citation>
    <scope>NUCLEOTIDE SEQUENCE [LARGE SCALE GENOMIC DNA]</scope>
    <source>
        <strain evidence="2 3">CMCP6</strain>
    </source>
</reference>
<organism evidence="2 3">
    <name type="scientific">Vibrio vulnificus (strain CMCP6)</name>
    <dbReference type="NCBI Taxonomy" id="216895"/>
    <lineage>
        <taxon>Bacteria</taxon>
        <taxon>Pseudomonadati</taxon>
        <taxon>Pseudomonadota</taxon>
        <taxon>Gammaproteobacteria</taxon>
        <taxon>Vibrionales</taxon>
        <taxon>Vibrionaceae</taxon>
        <taxon>Vibrio</taxon>
    </lineage>
</organism>
<gene>
    <name evidence="2" type="ordered locus">VV1_0768</name>
</gene>
<feature type="transmembrane region" description="Helical" evidence="1">
    <location>
        <begin position="49"/>
        <end position="68"/>
    </location>
</feature>
<proteinExistence type="predicted"/>
<dbReference type="EMBL" id="AE016795">
    <property type="protein sequence ID" value="AAO09274.1"/>
    <property type="molecule type" value="Genomic_DNA"/>
</dbReference>
<keyword evidence="1" id="KW-0472">Membrane</keyword>
<reference evidence="3" key="1">
    <citation type="submission" date="2002-12" db="EMBL/GenBank/DDBJ databases">
        <title>Complete genome sequence of Vibrio vulnificus CMCP6.</title>
        <authorList>
            <person name="Rhee J.H."/>
            <person name="Kim S.Y."/>
            <person name="Chung S.S."/>
            <person name="Kim J.J."/>
            <person name="Moon Y.H."/>
            <person name="Jeong H."/>
            <person name="Choy H.E."/>
        </authorList>
    </citation>
    <scope>NUCLEOTIDE SEQUENCE [LARGE SCALE GENOMIC DNA]</scope>
    <source>
        <strain evidence="3">CMCP6</strain>
    </source>
</reference>
<evidence type="ECO:0000313" key="3">
    <source>
        <dbReference type="Proteomes" id="UP000002275"/>
    </source>
</evidence>
<accession>A0A3Q0L2L6</accession>
<keyword evidence="1" id="KW-1133">Transmembrane helix</keyword>
<protein>
    <submittedName>
        <fullName evidence="2">Uncharacterized protein</fullName>
    </submittedName>
</protein>
<name>A0A3Q0L2L6_VIBVU</name>
<evidence type="ECO:0000313" key="2">
    <source>
        <dbReference type="EMBL" id="AAO09274.1"/>
    </source>
</evidence>